<feature type="compositionally biased region" description="Low complexity" evidence="2">
    <location>
        <begin position="551"/>
        <end position="567"/>
    </location>
</feature>
<proteinExistence type="predicted"/>
<evidence type="ECO:0000313" key="4">
    <source>
        <dbReference type="EMBL" id="KAH3699617.1"/>
    </source>
</evidence>
<feature type="coiled-coil region" evidence="1">
    <location>
        <begin position="446"/>
        <end position="473"/>
    </location>
</feature>
<feature type="coiled-coil region" evidence="1">
    <location>
        <begin position="338"/>
        <end position="390"/>
    </location>
</feature>
<evidence type="ECO:0000313" key="5">
    <source>
        <dbReference type="Proteomes" id="UP000828390"/>
    </source>
</evidence>
<dbReference type="Gene3D" id="2.60.40.2840">
    <property type="match status" value="1"/>
</dbReference>
<feature type="domain" description="SKICH" evidence="3">
    <location>
        <begin position="23"/>
        <end position="126"/>
    </location>
</feature>
<evidence type="ECO:0000256" key="2">
    <source>
        <dbReference type="SAM" id="MobiDB-lite"/>
    </source>
</evidence>
<feature type="compositionally biased region" description="Polar residues" evidence="2">
    <location>
        <begin position="515"/>
        <end position="542"/>
    </location>
</feature>
<dbReference type="InterPro" id="IPR041611">
    <property type="entry name" value="SKICH"/>
</dbReference>
<protein>
    <recommendedName>
        <fullName evidence="3">SKICH domain-containing protein</fullName>
    </recommendedName>
</protein>
<name>A0A9D4BNI8_DREPO</name>
<feature type="region of interest" description="Disordered" evidence="2">
    <location>
        <begin position="152"/>
        <end position="171"/>
    </location>
</feature>
<dbReference type="Proteomes" id="UP000828390">
    <property type="component" value="Unassembled WGS sequence"/>
</dbReference>
<gene>
    <name evidence="4" type="ORF">DPMN_074575</name>
</gene>
<feature type="region of interest" description="Disordered" evidence="2">
    <location>
        <begin position="514"/>
        <end position="580"/>
    </location>
</feature>
<evidence type="ECO:0000259" key="3">
    <source>
        <dbReference type="Pfam" id="PF17751"/>
    </source>
</evidence>
<dbReference type="AlphaFoldDB" id="A0A9D4BNI8"/>
<dbReference type="EMBL" id="JAIWYP010000015">
    <property type="protein sequence ID" value="KAH3699617.1"/>
    <property type="molecule type" value="Genomic_DNA"/>
</dbReference>
<organism evidence="4 5">
    <name type="scientific">Dreissena polymorpha</name>
    <name type="common">Zebra mussel</name>
    <name type="synonym">Mytilus polymorpha</name>
    <dbReference type="NCBI Taxonomy" id="45954"/>
    <lineage>
        <taxon>Eukaryota</taxon>
        <taxon>Metazoa</taxon>
        <taxon>Spiralia</taxon>
        <taxon>Lophotrochozoa</taxon>
        <taxon>Mollusca</taxon>
        <taxon>Bivalvia</taxon>
        <taxon>Autobranchia</taxon>
        <taxon>Heteroconchia</taxon>
        <taxon>Euheterodonta</taxon>
        <taxon>Imparidentia</taxon>
        <taxon>Neoheterodontei</taxon>
        <taxon>Myida</taxon>
        <taxon>Dreissenoidea</taxon>
        <taxon>Dreissenidae</taxon>
        <taxon>Dreissena</taxon>
    </lineage>
</organism>
<accession>A0A9D4BNI8</accession>
<reference evidence="4" key="2">
    <citation type="submission" date="2020-11" db="EMBL/GenBank/DDBJ databases">
        <authorList>
            <person name="McCartney M.A."/>
            <person name="Auch B."/>
            <person name="Kono T."/>
            <person name="Mallez S."/>
            <person name="Becker A."/>
            <person name="Gohl D.M."/>
            <person name="Silverstein K.A.T."/>
            <person name="Koren S."/>
            <person name="Bechman K.B."/>
            <person name="Herman A."/>
            <person name="Abrahante J.E."/>
            <person name="Garbe J."/>
        </authorList>
    </citation>
    <scope>NUCLEOTIDE SEQUENCE</scope>
    <source>
        <strain evidence="4">Duluth1</strain>
        <tissue evidence="4">Whole animal</tissue>
    </source>
</reference>
<reference evidence="4" key="1">
    <citation type="journal article" date="2019" name="bioRxiv">
        <title>The Genome of the Zebra Mussel, Dreissena polymorpha: A Resource for Invasive Species Research.</title>
        <authorList>
            <person name="McCartney M.A."/>
            <person name="Auch B."/>
            <person name="Kono T."/>
            <person name="Mallez S."/>
            <person name="Zhang Y."/>
            <person name="Obille A."/>
            <person name="Becker A."/>
            <person name="Abrahante J.E."/>
            <person name="Garbe J."/>
            <person name="Badalamenti J.P."/>
            <person name="Herman A."/>
            <person name="Mangelson H."/>
            <person name="Liachko I."/>
            <person name="Sullivan S."/>
            <person name="Sone E.D."/>
            <person name="Koren S."/>
            <person name="Silverstein K.A.T."/>
            <person name="Beckman K.B."/>
            <person name="Gohl D.M."/>
        </authorList>
    </citation>
    <scope>NUCLEOTIDE SEQUENCE</scope>
    <source>
        <strain evidence="4">Duluth1</strain>
        <tissue evidence="4">Whole animal</tissue>
    </source>
</reference>
<comment type="caution">
    <text evidence="4">The sequence shown here is derived from an EMBL/GenBank/DDBJ whole genome shotgun (WGS) entry which is preliminary data.</text>
</comment>
<keyword evidence="1" id="KW-0175">Coiled coil</keyword>
<sequence>MERKMTSPTEFDVVRVSPHVDLVLFDNIISCYQSDRPITANYVIGEEVIRSGWDWVGVFPVGWNSLGDYLVYTWAQPLGLDCTEPRRRTVFIPAQMHQIRSNPRDVYKLLYVSRGGNVLGASHAFHVFDEQEMHEYNIDRLFFNTCHDPAVSSTRQLPLSGGKRKSKKAYSPESDSYELVNELTCPVPCKRRKEKILTVFRDDETLVNIPSFTEWAEKLRFINYQSIVQEYCNNVTTPILSSSHTPPTSLTSPSSSLAVIPYHSRDVMPVYNIRWSTPSETSCSRFTPSIEYPELPSLMAGPSSFLDSKFDLKCINCQIARTLVRDLVEKDALHTATIERLQAKLQRLTAANRTKRERQHQTVNLIDWALEQVQNDNRKLRGQIDFLQERVYELTAARETESPALMPASPVEQTTDEEPVHGTWLLREPKRLARWKRVVVRQSRAVQTLRQSNVTYRKQLQQLHAENARLRSLISGAFETSHRFRELSEQLNQQFRCVLAERNKGHDNEWLLRARSSQETTTQTQKVSFATSGTLTDPSATVSDGDAPIPTTSSTSATTEQTSACSTGTTDASATPKDLPRCHHVKNKQISKLLKKERTKVDVCFSRKTDPRHVKEHTVVNKNRCDKGTKQE</sequence>
<keyword evidence="5" id="KW-1185">Reference proteome</keyword>
<dbReference type="Pfam" id="PF17751">
    <property type="entry name" value="SKICH"/>
    <property type="match status" value="1"/>
</dbReference>
<evidence type="ECO:0000256" key="1">
    <source>
        <dbReference type="SAM" id="Coils"/>
    </source>
</evidence>